<evidence type="ECO:0008006" key="4">
    <source>
        <dbReference type="Google" id="ProtNLM"/>
    </source>
</evidence>
<accession>A0A5J5VYB6</accession>
<reference evidence="3" key="1">
    <citation type="journal article" date="2020" name="Nat. Genet.">
        <title>Genomic diversifications of five Gossypium allopolyploid species and their impact on cotton improvement.</title>
        <authorList>
            <person name="Chen Z.J."/>
            <person name="Sreedasyam A."/>
            <person name="Ando A."/>
            <person name="Song Q."/>
            <person name="De Santiago L.M."/>
            <person name="Hulse-Kemp A.M."/>
            <person name="Ding M."/>
            <person name="Ye W."/>
            <person name="Kirkbride R.C."/>
            <person name="Jenkins J."/>
            <person name="Plott C."/>
            <person name="Lovell J."/>
            <person name="Lin Y.M."/>
            <person name="Vaughn R."/>
            <person name="Liu B."/>
            <person name="Simpson S."/>
            <person name="Scheffler B.E."/>
            <person name="Wen L."/>
            <person name="Saski C.A."/>
            <person name="Grover C.E."/>
            <person name="Hu G."/>
            <person name="Conover J.L."/>
            <person name="Carlson J.W."/>
            <person name="Shu S."/>
            <person name="Boston L.B."/>
            <person name="Williams M."/>
            <person name="Peterson D.G."/>
            <person name="McGee K."/>
            <person name="Jones D.C."/>
            <person name="Wendel J.F."/>
            <person name="Stelly D.M."/>
            <person name="Grimwood J."/>
            <person name="Schmutz J."/>
        </authorList>
    </citation>
    <scope>NUCLEOTIDE SEQUENCE [LARGE SCALE GENOMIC DNA]</scope>
    <source>
        <strain evidence="3">cv. 3-79</strain>
    </source>
</reference>
<sequence>MQCQSNFFYCFYSEMDDKFAQELYSESLQLSKLQLGRSSSTNGFNKSDIQDEDGSLWGGSDEELDKTSDLDREWKRRHDQFHTIGYRDGLIAGKEASAQEGYNWGIARGVTSALACLPDGLRERLTETQENRDKFQELYESVNLLSATDALKLFHDDILTKKAVEQSGSTEASVSVGGAQEHISNSSSLGTYSTKLQSLLLESPEIKVQFFHQEASTPDRC</sequence>
<feature type="compositionally biased region" description="Polar residues" evidence="1">
    <location>
        <begin position="38"/>
        <end position="47"/>
    </location>
</feature>
<dbReference type="AlphaFoldDB" id="A0A5J5VYB6"/>
<feature type="compositionally biased region" description="Acidic residues" evidence="1">
    <location>
        <begin position="50"/>
        <end position="64"/>
    </location>
</feature>
<dbReference type="EMBL" id="CM018206">
    <property type="protein sequence ID" value="KAB2084682.1"/>
    <property type="molecule type" value="Genomic_DNA"/>
</dbReference>
<feature type="region of interest" description="Disordered" evidence="1">
    <location>
        <begin position="38"/>
        <end position="64"/>
    </location>
</feature>
<evidence type="ECO:0000313" key="3">
    <source>
        <dbReference type="Proteomes" id="UP000327439"/>
    </source>
</evidence>
<gene>
    <name evidence="2" type="ORF">ES319_A05G350900v1</name>
</gene>
<dbReference type="Proteomes" id="UP000327439">
    <property type="component" value="Chromosome A05"/>
</dbReference>
<dbReference type="PANTHER" id="PTHR18829">
    <property type="entry name" value="PROTEIN YAE1 HOMOLOG"/>
    <property type="match status" value="1"/>
</dbReference>
<proteinExistence type="predicted"/>
<protein>
    <recommendedName>
        <fullName evidence="4">Essential protein Yae1 N-terminal domain-containing protein</fullName>
    </recommendedName>
</protein>
<organism evidence="2 3">
    <name type="scientific">Gossypium barbadense</name>
    <name type="common">Sea Island cotton</name>
    <name type="synonym">Hibiscus barbadensis</name>
    <dbReference type="NCBI Taxonomy" id="3634"/>
    <lineage>
        <taxon>Eukaryota</taxon>
        <taxon>Viridiplantae</taxon>
        <taxon>Streptophyta</taxon>
        <taxon>Embryophyta</taxon>
        <taxon>Tracheophyta</taxon>
        <taxon>Spermatophyta</taxon>
        <taxon>Magnoliopsida</taxon>
        <taxon>eudicotyledons</taxon>
        <taxon>Gunneridae</taxon>
        <taxon>Pentapetalae</taxon>
        <taxon>rosids</taxon>
        <taxon>malvids</taxon>
        <taxon>Malvales</taxon>
        <taxon>Malvaceae</taxon>
        <taxon>Malvoideae</taxon>
        <taxon>Gossypium</taxon>
    </lineage>
</organism>
<dbReference type="InterPro" id="IPR038881">
    <property type="entry name" value="Yae1-like"/>
</dbReference>
<dbReference type="PANTHER" id="PTHR18829:SF0">
    <property type="entry name" value="PROTEIN YAE1 HOMOLOG"/>
    <property type="match status" value="1"/>
</dbReference>
<evidence type="ECO:0000256" key="1">
    <source>
        <dbReference type="SAM" id="MobiDB-lite"/>
    </source>
</evidence>
<dbReference type="OrthoDB" id="20086at2759"/>
<name>A0A5J5VYB6_GOSBA</name>
<keyword evidence="3" id="KW-1185">Reference proteome</keyword>
<evidence type="ECO:0000313" key="2">
    <source>
        <dbReference type="EMBL" id="KAB2084682.1"/>
    </source>
</evidence>